<feature type="transmembrane region" description="Helical" evidence="5">
    <location>
        <begin position="265"/>
        <end position="283"/>
    </location>
</feature>
<dbReference type="OrthoDB" id="7030574at2"/>
<dbReference type="AlphaFoldDB" id="A0A2S5GQU1"/>
<dbReference type="PANTHER" id="PTHR43701">
    <property type="entry name" value="MEMBRANE TRANSPORTER PROTEIN MJ0441-RELATED"/>
    <property type="match status" value="1"/>
</dbReference>
<keyword evidence="5" id="KW-1003">Cell membrane</keyword>
<evidence type="ECO:0000313" key="8">
    <source>
        <dbReference type="Proteomes" id="UP000239990"/>
    </source>
</evidence>
<dbReference type="GO" id="GO:0005886">
    <property type="term" value="C:plasma membrane"/>
    <property type="evidence" value="ECO:0007669"/>
    <property type="project" value="UniProtKB-SubCell"/>
</dbReference>
<proteinExistence type="inferred from homology"/>
<dbReference type="Proteomes" id="UP000239990">
    <property type="component" value="Unassembled WGS sequence"/>
</dbReference>
<dbReference type="Pfam" id="PF01925">
    <property type="entry name" value="TauE"/>
    <property type="match status" value="1"/>
</dbReference>
<evidence type="ECO:0000256" key="2">
    <source>
        <dbReference type="ARBA" id="ARBA00022692"/>
    </source>
</evidence>
<dbReference type="RefSeq" id="WP_104144492.1">
    <property type="nucleotide sequence ID" value="NZ_PREU01000007.1"/>
</dbReference>
<sequence>MSLLVIAACLAAGSLIGFMGGVLGIGGGLIAIPALVLLMGMSQQLAQGTALIMVLPAITMAVRKYNQQTRIDKRVAAAGAAGAVVFTWVGARLALGIDSSVLRRSFAVFLFFIALFYVWQTWRAGRLAARRAAGQAPSKAQSDQKLHSNHKPQSDQKPHSDHKRAPVFTPRRASVLGMLCGTLGGFFGVGGAVLAVPIITTVFRLPQTVAQALALSMVIPGSTIALITYAWAGQADWTVGVPLAIGSLLFVPIGVRLAYKLPERKLRVCFALMLFATVALLAFES</sequence>
<evidence type="ECO:0000256" key="3">
    <source>
        <dbReference type="ARBA" id="ARBA00022989"/>
    </source>
</evidence>
<feature type="transmembrane region" description="Helical" evidence="5">
    <location>
        <begin position="239"/>
        <end position="259"/>
    </location>
</feature>
<gene>
    <name evidence="7" type="ORF">C4E15_17675</name>
</gene>
<evidence type="ECO:0000256" key="1">
    <source>
        <dbReference type="ARBA" id="ARBA00004141"/>
    </source>
</evidence>
<protein>
    <recommendedName>
        <fullName evidence="5">Probable membrane transporter protein</fullName>
    </recommendedName>
</protein>
<evidence type="ECO:0000256" key="5">
    <source>
        <dbReference type="RuleBase" id="RU363041"/>
    </source>
</evidence>
<feature type="transmembrane region" description="Helical" evidence="5">
    <location>
        <begin position="75"/>
        <end position="95"/>
    </location>
</feature>
<feature type="transmembrane region" description="Helical" evidence="5">
    <location>
        <begin position="173"/>
        <end position="200"/>
    </location>
</feature>
<accession>A0A2S5GQU1</accession>
<organism evidence="7 8">
    <name type="scientific">Achromobacter spanius</name>
    <dbReference type="NCBI Taxonomy" id="217203"/>
    <lineage>
        <taxon>Bacteria</taxon>
        <taxon>Pseudomonadati</taxon>
        <taxon>Pseudomonadota</taxon>
        <taxon>Betaproteobacteria</taxon>
        <taxon>Burkholderiales</taxon>
        <taxon>Alcaligenaceae</taxon>
        <taxon>Achromobacter</taxon>
    </lineage>
</organism>
<evidence type="ECO:0000256" key="6">
    <source>
        <dbReference type="SAM" id="MobiDB-lite"/>
    </source>
</evidence>
<name>A0A2S5GQU1_9BURK</name>
<keyword evidence="4 5" id="KW-0472">Membrane</keyword>
<dbReference type="InterPro" id="IPR002781">
    <property type="entry name" value="TM_pro_TauE-like"/>
</dbReference>
<keyword evidence="2 5" id="KW-0812">Transmembrane</keyword>
<feature type="compositionally biased region" description="Basic and acidic residues" evidence="6">
    <location>
        <begin position="142"/>
        <end position="159"/>
    </location>
</feature>
<reference evidence="7 8" key="1">
    <citation type="submission" date="2018-02" db="EMBL/GenBank/DDBJ databases">
        <title>Draft Genome of Achromobacter spanius stain 6.</title>
        <authorList>
            <person name="Gunasekera T.S."/>
            <person name="Radwan O."/>
            <person name="Ruiz O.N."/>
        </authorList>
    </citation>
    <scope>NUCLEOTIDE SEQUENCE [LARGE SCALE GENOMIC DNA]</scope>
    <source>
        <strain evidence="7 8">6</strain>
    </source>
</reference>
<comment type="caution">
    <text evidence="7">The sequence shown here is derived from an EMBL/GenBank/DDBJ whole genome shotgun (WGS) entry which is preliminary data.</text>
</comment>
<dbReference type="InterPro" id="IPR051598">
    <property type="entry name" value="TSUP/Inactive_protease-like"/>
</dbReference>
<comment type="similarity">
    <text evidence="5">Belongs to the 4-toluene sulfonate uptake permease (TSUP) (TC 2.A.102) family.</text>
</comment>
<feature type="region of interest" description="Disordered" evidence="6">
    <location>
        <begin position="137"/>
        <end position="164"/>
    </location>
</feature>
<dbReference type="EMBL" id="PREU01000007">
    <property type="protein sequence ID" value="PPA75284.1"/>
    <property type="molecule type" value="Genomic_DNA"/>
</dbReference>
<feature type="transmembrane region" description="Helical" evidence="5">
    <location>
        <begin position="101"/>
        <end position="119"/>
    </location>
</feature>
<comment type="subcellular location">
    <subcellularLocation>
        <location evidence="5">Cell membrane</location>
        <topology evidence="5">Multi-pass membrane protein</topology>
    </subcellularLocation>
    <subcellularLocation>
        <location evidence="1">Membrane</location>
        <topology evidence="1">Multi-pass membrane protein</topology>
    </subcellularLocation>
</comment>
<evidence type="ECO:0000256" key="4">
    <source>
        <dbReference type="ARBA" id="ARBA00023136"/>
    </source>
</evidence>
<keyword evidence="3 5" id="KW-1133">Transmembrane helix</keyword>
<evidence type="ECO:0000313" key="7">
    <source>
        <dbReference type="EMBL" id="PPA75284.1"/>
    </source>
</evidence>
<dbReference type="PANTHER" id="PTHR43701:SF2">
    <property type="entry name" value="MEMBRANE TRANSPORTER PROTEIN YJNA-RELATED"/>
    <property type="match status" value="1"/>
</dbReference>